<evidence type="ECO:0000313" key="3">
    <source>
        <dbReference type="Proteomes" id="UP001147653"/>
    </source>
</evidence>
<dbReference type="AlphaFoldDB" id="A0A9X3SAE2"/>
<comment type="caution">
    <text evidence="2">The sequence shown here is derived from an EMBL/GenBank/DDBJ whole genome shotgun (WGS) entry which is preliminary data.</text>
</comment>
<proteinExistence type="predicted"/>
<reference evidence="2" key="1">
    <citation type="submission" date="2022-10" db="EMBL/GenBank/DDBJ databases">
        <title>The WGS of Solirubrobacter phytolaccae KCTC 29190.</title>
        <authorList>
            <person name="Jiang Z."/>
        </authorList>
    </citation>
    <scope>NUCLEOTIDE SEQUENCE</scope>
    <source>
        <strain evidence="2">KCTC 29190</strain>
    </source>
</reference>
<evidence type="ECO:0000313" key="2">
    <source>
        <dbReference type="EMBL" id="MDA0180215.1"/>
    </source>
</evidence>
<gene>
    <name evidence="2" type="ORF">OJ997_07910</name>
</gene>
<dbReference type="Proteomes" id="UP001147653">
    <property type="component" value="Unassembled WGS sequence"/>
</dbReference>
<protein>
    <submittedName>
        <fullName evidence="2">M12 family metallo-peptidase</fullName>
    </submittedName>
</protein>
<dbReference type="Gene3D" id="3.40.390.10">
    <property type="entry name" value="Collagenase (Catalytic Domain)"/>
    <property type="match status" value="1"/>
</dbReference>
<name>A0A9X3SAE2_9ACTN</name>
<accession>A0A9X3SAE2</accession>
<dbReference type="GO" id="GO:0005975">
    <property type="term" value="P:carbohydrate metabolic process"/>
    <property type="evidence" value="ECO:0007669"/>
    <property type="project" value="UniProtKB-ARBA"/>
</dbReference>
<sequence>MTAAAVAAAAPAAAHADVWEPITGKLSAKNAEVTPSSFKAFTLDTAGLKATLASAAKSRGAASATTILELPAPGGGTQRFKVHEYSIMEAGLAAKHPEIKTYAGHGLDDPTASVVADTTPQGFHASVRTQSGGWYVDPYYKGDDETYVSYFTRDAEDRAEAIAEIEPIGDAIKSSGTVASDLGPEIQLRTYRLALVTDPSYATYHGAANVTAAKVTLINRVNQIYETESAIRMILVADTDKLNLNTVAMATGANGPCGSAPCYTATNSCSPVLSRNRIAIGQIIGASAYDVGHIAMGNSGGGVANLGVIGGNNKAGGCTGLATPIGDYFAVDYVAHEIGHQFAGNHTFNGTQSNCGGNRSGQTSVEPGSGSSIMAYAGICQQDNLQPHSDPYWAPKSYEEILALVTRDSPPISEVQTVSLRDFSGTDSLTLTYDGKTVGPFVNGANYTAADIQAALAGQEVQAVRLVGYDTNGDSYRLVFKGVESHPIVRGQNNTAAGITNALVGGNEQQQVVLTGFLPTTGSFSLQVNGQTTPAFGLGGTAISNASVAAAINAILGATGTATITGAGNTGFTVTFAGGLAGTDVPSIAVVQGTGTYTSAVREAAKGGTGILGAGATVAVSTITDTGYTLLLGGTLAGIDVDALTIAGATGTEATVVETTKGGAGILGAGATATVTGFGGGTFDTTGFQVTFGGTLANLNLAPLTVAVEGGTGFVGETAKGGPIDNKGNTITPTGNHAPDVTVPGGYTIPPRTPFALTGAATDPDGDAVTYMWEQNDPAGIQGGSTAGTALVNQTKTNGVVFRQLGVGADISLEDSLKYHSPGLNLAGTNPTRTFPDMLQILADNTNARTGRCEGTVPPAPTALPIPLRECFSEWLPTTDYVGFLSDRSLTFRLTARDGKMAGGGLGFAQTKVTIAPLASPFRVTSQAVNQVIFGTTKQNVTWDVAGTDVAPINVANVKISLSTDGGLTYPTVLAASTPNDGSAEVTFPSVTATKVRIKVEAIGNVFFDVNHADFSLTAAPTAPVGGTVPATLSLTLGAPATFPSFVPGVAREYTATTEATVLSTAGDATLTVADPSTNATGHLVNGAFSLPQPLQGLGVVKTWTAPTSNEKVPVTFKQQINANDPLRTGTYSKTLTFTLSTTNP</sequence>
<feature type="region of interest" description="Disordered" evidence="1">
    <location>
        <begin position="719"/>
        <end position="739"/>
    </location>
</feature>
<dbReference type="Gene3D" id="2.60.40.10">
    <property type="entry name" value="Immunoglobulins"/>
    <property type="match status" value="1"/>
</dbReference>
<dbReference type="InterPro" id="IPR024079">
    <property type="entry name" value="MetalloPept_cat_dom_sf"/>
</dbReference>
<dbReference type="GO" id="GO:0008237">
    <property type="term" value="F:metallopeptidase activity"/>
    <property type="evidence" value="ECO:0007669"/>
    <property type="project" value="InterPro"/>
</dbReference>
<dbReference type="Pfam" id="PF13574">
    <property type="entry name" value="Reprolysin_2"/>
    <property type="match status" value="1"/>
</dbReference>
<dbReference type="InterPro" id="IPR013783">
    <property type="entry name" value="Ig-like_fold"/>
</dbReference>
<organism evidence="2 3">
    <name type="scientific">Solirubrobacter phytolaccae</name>
    <dbReference type="NCBI Taxonomy" id="1404360"/>
    <lineage>
        <taxon>Bacteria</taxon>
        <taxon>Bacillati</taxon>
        <taxon>Actinomycetota</taxon>
        <taxon>Thermoleophilia</taxon>
        <taxon>Solirubrobacterales</taxon>
        <taxon>Solirubrobacteraceae</taxon>
        <taxon>Solirubrobacter</taxon>
    </lineage>
</organism>
<dbReference type="SUPFAM" id="SSF55486">
    <property type="entry name" value="Metalloproteases ('zincins'), catalytic domain"/>
    <property type="match status" value="1"/>
</dbReference>
<dbReference type="EMBL" id="JAPDDP010000010">
    <property type="protein sequence ID" value="MDA0180215.1"/>
    <property type="molecule type" value="Genomic_DNA"/>
</dbReference>
<dbReference type="RefSeq" id="WP_270024523.1">
    <property type="nucleotide sequence ID" value="NZ_JAPDDP010000010.1"/>
</dbReference>
<keyword evidence="3" id="KW-1185">Reference proteome</keyword>
<evidence type="ECO:0000256" key="1">
    <source>
        <dbReference type="SAM" id="MobiDB-lite"/>
    </source>
</evidence>